<evidence type="ECO:0000313" key="2">
    <source>
        <dbReference type="Proteomes" id="UP000240419"/>
    </source>
</evidence>
<gene>
    <name evidence="1" type="ORF">C7R93_15130</name>
</gene>
<protein>
    <submittedName>
        <fullName evidence="1">Uncharacterized protein</fullName>
    </submittedName>
</protein>
<dbReference type="AlphaFoldDB" id="A0A2P7V676"/>
<comment type="caution">
    <text evidence="1">The sequence shown here is derived from an EMBL/GenBank/DDBJ whole genome shotgun (WGS) entry which is preliminary data.</text>
</comment>
<name>A0A2P7V676_9BACL</name>
<accession>A0A2P7V676</accession>
<dbReference type="Proteomes" id="UP000240419">
    <property type="component" value="Unassembled WGS sequence"/>
</dbReference>
<dbReference type="EMBL" id="PXZM01000023">
    <property type="protein sequence ID" value="PSJ94717.1"/>
    <property type="molecule type" value="Genomic_DNA"/>
</dbReference>
<proteinExistence type="predicted"/>
<sequence>MGVDDCTLYGIHKMKIVSRAIIKNKNTGKTINSHWSYYRCKCGNLFACSGAPQLGEPVMDYLTNHYMDGVGMSGIITIFVDPSDIESTTDDTIPGHSFM</sequence>
<dbReference type="GeneID" id="95751237"/>
<evidence type="ECO:0000313" key="1">
    <source>
        <dbReference type="EMBL" id="PSJ94717.1"/>
    </source>
</evidence>
<keyword evidence="2" id="KW-1185">Reference proteome</keyword>
<dbReference type="RefSeq" id="WP_069849760.1">
    <property type="nucleotide sequence ID" value="NZ_JARMEZ010000027.1"/>
</dbReference>
<reference evidence="1 2" key="1">
    <citation type="submission" date="2018-03" db="EMBL/GenBank/DDBJ databases">
        <title>Brevisbacillus phylogenomics.</title>
        <authorList>
            <person name="Dunlap C."/>
        </authorList>
    </citation>
    <scope>NUCLEOTIDE SEQUENCE [LARGE SCALE GENOMIC DNA]</scope>
    <source>
        <strain evidence="1 2">NRRL NRS-1210</strain>
    </source>
</reference>
<organism evidence="1 2">
    <name type="scientific">Brevibacillus fortis</name>
    <dbReference type="NCBI Taxonomy" id="2126352"/>
    <lineage>
        <taxon>Bacteria</taxon>
        <taxon>Bacillati</taxon>
        <taxon>Bacillota</taxon>
        <taxon>Bacilli</taxon>
        <taxon>Bacillales</taxon>
        <taxon>Paenibacillaceae</taxon>
        <taxon>Brevibacillus</taxon>
    </lineage>
</organism>
<dbReference type="OrthoDB" id="2972109at2"/>